<name>A0ABQ8UE77_9EUKA</name>
<gene>
    <name evidence="1" type="ORF">PAPYR_9385</name>
</gene>
<accession>A0ABQ8UE77</accession>
<organism evidence="1 2">
    <name type="scientific">Paratrimastix pyriformis</name>
    <dbReference type="NCBI Taxonomy" id="342808"/>
    <lineage>
        <taxon>Eukaryota</taxon>
        <taxon>Metamonada</taxon>
        <taxon>Preaxostyla</taxon>
        <taxon>Paratrimastigidae</taxon>
        <taxon>Paratrimastix</taxon>
    </lineage>
</organism>
<keyword evidence="2" id="KW-1185">Reference proteome</keyword>
<protein>
    <recommendedName>
        <fullName evidence="3">Secreted protein</fullName>
    </recommendedName>
</protein>
<evidence type="ECO:0008006" key="3">
    <source>
        <dbReference type="Google" id="ProtNLM"/>
    </source>
</evidence>
<evidence type="ECO:0000313" key="2">
    <source>
        <dbReference type="Proteomes" id="UP001141327"/>
    </source>
</evidence>
<reference evidence="1" key="1">
    <citation type="journal article" date="2022" name="bioRxiv">
        <title>Genomics of Preaxostyla Flagellates Illuminates Evolutionary Transitions and the Path Towards Mitochondrial Loss.</title>
        <authorList>
            <person name="Novak L.V.F."/>
            <person name="Treitli S.C."/>
            <person name="Pyrih J."/>
            <person name="Halakuc P."/>
            <person name="Pipaliya S.V."/>
            <person name="Vacek V."/>
            <person name="Brzon O."/>
            <person name="Soukal P."/>
            <person name="Eme L."/>
            <person name="Dacks J.B."/>
            <person name="Karnkowska A."/>
            <person name="Elias M."/>
            <person name="Hampl V."/>
        </authorList>
    </citation>
    <scope>NUCLEOTIDE SEQUENCE</scope>
    <source>
        <strain evidence="1">RCP-MX</strain>
    </source>
</reference>
<evidence type="ECO:0000313" key="1">
    <source>
        <dbReference type="EMBL" id="KAJ4455629.1"/>
    </source>
</evidence>
<dbReference type="EMBL" id="JAPMOS010000099">
    <property type="protein sequence ID" value="KAJ4455629.1"/>
    <property type="molecule type" value="Genomic_DNA"/>
</dbReference>
<dbReference type="Proteomes" id="UP001141327">
    <property type="component" value="Unassembled WGS sequence"/>
</dbReference>
<comment type="caution">
    <text evidence="1">The sequence shown here is derived from an EMBL/GenBank/DDBJ whole genome shotgun (WGS) entry which is preliminary data.</text>
</comment>
<proteinExistence type="predicted"/>
<sequence>MAFSLLRSVCRSAFPFSCFGWDKGTAGGSKIYVPVYPPNASLNHVHNGLTVQSPGEKGWPVVPSVTHACLGETRSFDSVLVVRLRNISVRSEIRRWWINSIRENVKCRTGTKCSRSYELAQHLHSRFCKSGNGFC</sequence>